<evidence type="ECO:0000313" key="2">
    <source>
        <dbReference type="EMBL" id="AUP79707.1"/>
    </source>
</evidence>
<dbReference type="RefSeq" id="WP_102756360.1">
    <property type="nucleotide sequence ID" value="NZ_CP025791.1"/>
</dbReference>
<keyword evidence="3" id="KW-1185">Reference proteome</keyword>
<evidence type="ECO:0000259" key="1">
    <source>
        <dbReference type="Pfam" id="PF06439"/>
    </source>
</evidence>
<name>A0A2K9PT32_9FLAO</name>
<feature type="domain" description="3-keto-alpha-glucoside-1,2-lyase/3-keto-2-hydroxy-glucal hydratase" evidence="1">
    <location>
        <begin position="41"/>
        <end position="292"/>
    </location>
</feature>
<gene>
    <name evidence="2" type="ORF">C1H87_13715</name>
</gene>
<dbReference type="GO" id="GO:0016787">
    <property type="term" value="F:hydrolase activity"/>
    <property type="evidence" value="ECO:0007669"/>
    <property type="project" value="InterPro"/>
</dbReference>
<organism evidence="2 3">
    <name type="scientific">Flavivirga eckloniae</name>
    <dbReference type="NCBI Taxonomy" id="1803846"/>
    <lineage>
        <taxon>Bacteria</taxon>
        <taxon>Pseudomonadati</taxon>
        <taxon>Bacteroidota</taxon>
        <taxon>Flavobacteriia</taxon>
        <taxon>Flavobacteriales</taxon>
        <taxon>Flavobacteriaceae</taxon>
        <taxon>Flavivirga</taxon>
    </lineage>
</organism>
<sequence length="315" mass="36304">MSNSINIQGNRWIVSIFIISICFSCTNKTQQKQDDKDIVEWTYLIDEELSEWDKYLSFKHQVGYDGSHPIDSLGNKIAPIGLNVPGYDVFTTIIENNEPIIKVSGEYYGCLATKKEYENYHFQLKFRWGDKKWTPRKNRLKDSGILYHSIGAFGAEYWRSWMLSQEFQIMEAHTGDFWNQATSAIDIRAYREPGLNPMAHESQDYSSFGKGGEAGSYCLRSNNYEKKPGEWNTLDLICFKGNSLHIVNGEVVMVLKNSRYVNENGEVVPLNKGKIQLQSEAAELFFKDIKIRSIEEMKDIPIWIFDGAVDKWNPS</sequence>
<dbReference type="InterPro" id="IPR010496">
    <property type="entry name" value="AL/BT2_dom"/>
</dbReference>
<proteinExistence type="predicted"/>
<dbReference type="Proteomes" id="UP000235826">
    <property type="component" value="Chromosome"/>
</dbReference>
<accession>A0A2K9PT32</accession>
<dbReference type="EMBL" id="CP025791">
    <property type="protein sequence ID" value="AUP79707.1"/>
    <property type="molecule type" value="Genomic_DNA"/>
</dbReference>
<dbReference type="AlphaFoldDB" id="A0A2K9PT32"/>
<dbReference type="Gene3D" id="2.60.120.560">
    <property type="entry name" value="Exo-inulinase, domain 1"/>
    <property type="match status" value="1"/>
</dbReference>
<dbReference type="Pfam" id="PF06439">
    <property type="entry name" value="3keto-disac_hyd"/>
    <property type="match status" value="1"/>
</dbReference>
<dbReference type="KEGG" id="fek:C1H87_13715"/>
<evidence type="ECO:0000313" key="3">
    <source>
        <dbReference type="Proteomes" id="UP000235826"/>
    </source>
</evidence>
<dbReference type="OrthoDB" id="9806233at2"/>
<protein>
    <submittedName>
        <fullName evidence="2">DUF1080 domain-containing protein</fullName>
    </submittedName>
</protein>
<reference evidence="2 3" key="1">
    <citation type="submission" date="2018-01" db="EMBL/GenBank/DDBJ databases">
        <title>Complete genome sequence of Flavivirga eckloniae ECD14 isolated from seaweed Ecklonia cava.</title>
        <authorList>
            <person name="Lee J.H."/>
            <person name="Baik K.S."/>
            <person name="Seong C.N."/>
        </authorList>
    </citation>
    <scope>NUCLEOTIDE SEQUENCE [LARGE SCALE GENOMIC DNA]</scope>
    <source>
        <strain evidence="2 3">ECD14</strain>
    </source>
</reference>